<dbReference type="RefSeq" id="WP_201432561.1">
    <property type="nucleotide sequence ID" value="NZ_JAEQBW010000011.1"/>
</dbReference>
<evidence type="ECO:0000313" key="8">
    <source>
        <dbReference type="Proteomes" id="UP000611723"/>
    </source>
</evidence>
<dbReference type="Gene3D" id="2.30.30.60">
    <property type="match status" value="1"/>
</dbReference>
<keyword evidence="8" id="KW-1185">Reference proteome</keyword>
<dbReference type="InterPro" id="IPR006685">
    <property type="entry name" value="MscS_channel_2nd"/>
</dbReference>
<dbReference type="Pfam" id="PF00924">
    <property type="entry name" value="MS_channel_2nd"/>
    <property type="match status" value="1"/>
</dbReference>
<feature type="transmembrane region" description="Helical" evidence="5">
    <location>
        <begin position="96"/>
        <end position="115"/>
    </location>
</feature>
<dbReference type="Proteomes" id="UP000611723">
    <property type="component" value="Unassembled WGS sequence"/>
</dbReference>
<organism evidence="7 8">
    <name type="scientific">Marivirga aurantiaca</name>
    <dbReference type="NCBI Taxonomy" id="2802615"/>
    <lineage>
        <taxon>Bacteria</taxon>
        <taxon>Pseudomonadati</taxon>
        <taxon>Bacteroidota</taxon>
        <taxon>Cytophagia</taxon>
        <taxon>Cytophagales</taxon>
        <taxon>Marivirgaceae</taxon>
        <taxon>Marivirga</taxon>
    </lineage>
</organism>
<comment type="subcellular location">
    <subcellularLocation>
        <location evidence="1">Membrane</location>
    </subcellularLocation>
</comment>
<feature type="transmembrane region" description="Helical" evidence="5">
    <location>
        <begin position="121"/>
        <end position="139"/>
    </location>
</feature>
<dbReference type="AlphaFoldDB" id="A0A934X229"/>
<evidence type="ECO:0000313" key="7">
    <source>
        <dbReference type="EMBL" id="MBK6266881.1"/>
    </source>
</evidence>
<name>A0A934X229_9BACT</name>
<feature type="transmembrane region" description="Helical" evidence="5">
    <location>
        <begin position="57"/>
        <end position="76"/>
    </location>
</feature>
<dbReference type="PANTHER" id="PTHR30566:SF5">
    <property type="entry name" value="MECHANOSENSITIVE ION CHANNEL PROTEIN 1, MITOCHONDRIAL-RELATED"/>
    <property type="match status" value="1"/>
</dbReference>
<gene>
    <name evidence="7" type="ORF">JKA74_17690</name>
</gene>
<evidence type="ECO:0000259" key="6">
    <source>
        <dbReference type="Pfam" id="PF00924"/>
    </source>
</evidence>
<sequence>MIKSSASSHIKKENKIRIRFAIKALIFSALIFCSSYFKQEILNFGIPLHFIDAIQFYLYADLFISLIRLIAVYFYIKKHKLKRDVKYNFEVGINHIANILHTLIFIGAALLLLNINPISLITSLSIVAAAFAILSKDYISNMINGMIIMFSDELSLGDEIKIGDVKGKITDITLTNVHIVNDDEDLIYIPNSIIFTSQILNFTKRKVRKVSFDFDLKNNMITNIENIEKHIIDSLEPYQSFIQPESYNLRITKIHENFSSLKFQFILHKNAKIPEKDIRRMALRKVLTLQELKATEK</sequence>
<evidence type="ECO:0000256" key="4">
    <source>
        <dbReference type="ARBA" id="ARBA00023136"/>
    </source>
</evidence>
<feature type="transmembrane region" description="Helical" evidence="5">
    <location>
        <begin position="20"/>
        <end position="37"/>
    </location>
</feature>
<dbReference type="EMBL" id="JAEQBW010000011">
    <property type="protein sequence ID" value="MBK6266881.1"/>
    <property type="molecule type" value="Genomic_DNA"/>
</dbReference>
<dbReference type="InterPro" id="IPR023408">
    <property type="entry name" value="MscS_beta-dom_sf"/>
</dbReference>
<dbReference type="GO" id="GO:0008381">
    <property type="term" value="F:mechanosensitive monoatomic ion channel activity"/>
    <property type="evidence" value="ECO:0007669"/>
    <property type="project" value="UniProtKB-ARBA"/>
</dbReference>
<dbReference type="PANTHER" id="PTHR30566">
    <property type="entry name" value="YNAI-RELATED MECHANOSENSITIVE ION CHANNEL"/>
    <property type="match status" value="1"/>
</dbReference>
<accession>A0A934X229</accession>
<keyword evidence="3 5" id="KW-1133">Transmembrane helix</keyword>
<protein>
    <submittedName>
        <fullName evidence="7">Mechanosensitive ion channel</fullName>
    </submittedName>
</protein>
<dbReference type="Gene3D" id="1.10.287.1260">
    <property type="match status" value="1"/>
</dbReference>
<keyword evidence="4 5" id="KW-0472">Membrane</keyword>
<dbReference type="GO" id="GO:0016020">
    <property type="term" value="C:membrane"/>
    <property type="evidence" value="ECO:0007669"/>
    <property type="project" value="UniProtKB-SubCell"/>
</dbReference>
<comment type="caution">
    <text evidence="7">The sequence shown here is derived from an EMBL/GenBank/DDBJ whole genome shotgun (WGS) entry which is preliminary data.</text>
</comment>
<evidence type="ECO:0000256" key="1">
    <source>
        <dbReference type="ARBA" id="ARBA00004370"/>
    </source>
</evidence>
<proteinExistence type="predicted"/>
<reference evidence="7" key="1">
    <citation type="submission" date="2021-01" db="EMBL/GenBank/DDBJ databases">
        <title>Marivirga aurantiaca sp. nov., isolated from intertidal surface sediments.</title>
        <authorList>
            <person name="Zhang M."/>
        </authorList>
    </citation>
    <scope>NUCLEOTIDE SEQUENCE</scope>
    <source>
        <strain evidence="7">S37H4</strain>
    </source>
</reference>
<dbReference type="SUPFAM" id="SSF50182">
    <property type="entry name" value="Sm-like ribonucleoproteins"/>
    <property type="match status" value="1"/>
</dbReference>
<evidence type="ECO:0000256" key="2">
    <source>
        <dbReference type="ARBA" id="ARBA00022692"/>
    </source>
</evidence>
<feature type="domain" description="Mechanosensitive ion channel MscS" evidence="6">
    <location>
        <begin position="137"/>
        <end position="204"/>
    </location>
</feature>
<keyword evidence="2 5" id="KW-0812">Transmembrane</keyword>
<evidence type="ECO:0000256" key="5">
    <source>
        <dbReference type="SAM" id="Phobius"/>
    </source>
</evidence>
<evidence type="ECO:0000256" key="3">
    <source>
        <dbReference type="ARBA" id="ARBA00022989"/>
    </source>
</evidence>
<dbReference type="InterPro" id="IPR010920">
    <property type="entry name" value="LSM_dom_sf"/>
</dbReference>